<keyword evidence="1" id="KW-1133">Transmembrane helix</keyword>
<dbReference type="EMBL" id="EQ999973">
    <property type="protein sequence ID" value="OAS99638.1"/>
    <property type="molecule type" value="Genomic_DNA"/>
</dbReference>
<organism evidence="2 3">
    <name type="scientific">Ajellomyces dermatitidis (strain ER-3 / ATCC MYA-2586)</name>
    <name type="common">Blastomyces dermatitidis</name>
    <dbReference type="NCBI Taxonomy" id="559297"/>
    <lineage>
        <taxon>Eukaryota</taxon>
        <taxon>Fungi</taxon>
        <taxon>Dikarya</taxon>
        <taxon>Ascomycota</taxon>
        <taxon>Pezizomycotina</taxon>
        <taxon>Eurotiomycetes</taxon>
        <taxon>Eurotiomycetidae</taxon>
        <taxon>Onygenales</taxon>
        <taxon>Ajellomycetaceae</taxon>
        <taxon>Blastomyces</taxon>
    </lineage>
</organism>
<name>A0ABX2VQY5_AJEDR</name>
<dbReference type="GeneID" id="69031130"/>
<sequence>MPMITSDATQHSPVQTRRYVFPRADILEIFQEFLIFKTRTFLGYVLFVQAFLLQVLSTLSTESVVLSNARLLTAVPVAESGNMRRMNMVSSVLCFPGCFGLNLLGIYSLKSGSHQWYIVREALLSCTSREYKETCGRLVARLYTIFLHAQHEDKVVSVEGVY</sequence>
<keyword evidence="3" id="KW-1185">Reference proteome</keyword>
<evidence type="ECO:0000313" key="3">
    <source>
        <dbReference type="Proteomes" id="UP000002039"/>
    </source>
</evidence>
<feature type="transmembrane region" description="Helical" evidence="1">
    <location>
        <begin position="41"/>
        <end position="66"/>
    </location>
</feature>
<dbReference type="Proteomes" id="UP000002039">
    <property type="component" value="Unassembled WGS sequence"/>
</dbReference>
<gene>
    <name evidence="2" type="ORF">BDCG_16238</name>
</gene>
<protein>
    <submittedName>
        <fullName evidence="2">Uncharacterized protein</fullName>
    </submittedName>
</protein>
<keyword evidence="1" id="KW-0812">Transmembrane</keyword>
<evidence type="ECO:0000313" key="2">
    <source>
        <dbReference type="EMBL" id="OAS99638.1"/>
    </source>
</evidence>
<dbReference type="RefSeq" id="XP_045279366.1">
    <property type="nucleotide sequence ID" value="XM_045425488.1"/>
</dbReference>
<feature type="transmembrane region" description="Helical" evidence="1">
    <location>
        <begin position="86"/>
        <end position="107"/>
    </location>
</feature>
<reference evidence="3" key="1">
    <citation type="journal article" date="2015" name="PLoS Genet.">
        <title>The dynamic genome and transcriptome of the human fungal pathogen Blastomyces and close relative Emmonsia.</title>
        <authorList>
            <person name="Munoz J.F."/>
            <person name="Gauthier G.M."/>
            <person name="Desjardins C.A."/>
            <person name="Gallo J.E."/>
            <person name="Holder J."/>
            <person name="Sullivan T.D."/>
            <person name="Marty A.J."/>
            <person name="Carmen J.C."/>
            <person name="Chen Z."/>
            <person name="Ding L."/>
            <person name="Gujja S."/>
            <person name="Magrini V."/>
            <person name="Misas E."/>
            <person name="Mitreva M."/>
            <person name="Priest M."/>
            <person name="Saif S."/>
            <person name="Whiston E.A."/>
            <person name="Young S."/>
            <person name="Zeng Q."/>
            <person name="Goldman W.E."/>
            <person name="Mardis E.R."/>
            <person name="Taylor J.W."/>
            <person name="McEwen J.G."/>
            <person name="Clay O.K."/>
            <person name="Klein B.S."/>
            <person name="Cuomo C.A."/>
        </authorList>
    </citation>
    <scope>NUCLEOTIDE SEQUENCE [LARGE SCALE GENOMIC DNA]</scope>
    <source>
        <strain evidence="3">ER-3 / ATCC MYA-2586</strain>
    </source>
</reference>
<evidence type="ECO:0000256" key="1">
    <source>
        <dbReference type="SAM" id="Phobius"/>
    </source>
</evidence>
<keyword evidence="1" id="KW-0472">Membrane</keyword>
<proteinExistence type="predicted"/>
<accession>A0ABX2VQY5</accession>